<evidence type="ECO:0000256" key="1">
    <source>
        <dbReference type="SAM" id="MobiDB-lite"/>
    </source>
</evidence>
<dbReference type="EMBL" id="KB708000">
    <property type="protein sequence ID" value="EMR83523.1"/>
    <property type="molecule type" value="Genomic_DNA"/>
</dbReference>
<reference evidence="3" key="1">
    <citation type="journal article" date="2013" name="Genome Announc.">
        <title>Draft genome sequence of Botrytis cinerea BcDW1, inoculum for noble rot of grape berries.</title>
        <authorList>
            <person name="Blanco-Ulate B."/>
            <person name="Allen G."/>
            <person name="Powell A.L."/>
            <person name="Cantu D."/>
        </authorList>
    </citation>
    <scope>NUCLEOTIDE SEQUENCE [LARGE SCALE GENOMIC DNA]</scope>
    <source>
        <strain evidence="3">BcDW1</strain>
    </source>
</reference>
<evidence type="ECO:0000313" key="2">
    <source>
        <dbReference type="EMBL" id="EMR83523.1"/>
    </source>
</evidence>
<accession>M7UA46</accession>
<dbReference type="HOGENOM" id="CLU_2589440_0_0_1"/>
<dbReference type="AlphaFoldDB" id="M7UA46"/>
<protein>
    <submittedName>
        <fullName evidence="2">Uncharacterized protein</fullName>
    </submittedName>
</protein>
<dbReference type="Proteomes" id="UP000012045">
    <property type="component" value="Unassembled WGS sequence"/>
</dbReference>
<organism evidence="2 3">
    <name type="scientific">Botryotinia fuckeliana (strain BcDW1)</name>
    <name type="common">Noble rot fungus</name>
    <name type="synonym">Botrytis cinerea</name>
    <dbReference type="NCBI Taxonomy" id="1290391"/>
    <lineage>
        <taxon>Eukaryota</taxon>
        <taxon>Fungi</taxon>
        <taxon>Dikarya</taxon>
        <taxon>Ascomycota</taxon>
        <taxon>Pezizomycotina</taxon>
        <taxon>Leotiomycetes</taxon>
        <taxon>Helotiales</taxon>
        <taxon>Sclerotiniaceae</taxon>
        <taxon>Botrytis</taxon>
    </lineage>
</organism>
<sequence length="80" mass="9222">MHGSDDEAWLSSLTPSRSATKGFGKEFRPVKYTGEYADRDMHLWQQAMKELKAQMADRKAAEKEWADKVKEEEVSIAKFL</sequence>
<feature type="region of interest" description="Disordered" evidence="1">
    <location>
        <begin position="1"/>
        <end position="22"/>
    </location>
</feature>
<evidence type="ECO:0000313" key="3">
    <source>
        <dbReference type="Proteomes" id="UP000012045"/>
    </source>
</evidence>
<gene>
    <name evidence="2" type="ORF">BcDW1_7849</name>
</gene>
<dbReference type="OrthoDB" id="3531244at2759"/>
<name>M7UA46_BOTF1</name>
<proteinExistence type="predicted"/>